<dbReference type="NCBIfam" id="TIGR04183">
    <property type="entry name" value="Por_Secre_tail"/>
    <property type="match status" value="1"/>
</dbReference>
<dbReference type="InterPro" id="IPR026444">
    <property type="entry name" value="Secre_tail"/>
</dbReference>
<evidence type="ECO:0000256" key="3">
    <source>
        <dbReference type="ARBA" id="ARBA00022723"/>
    </source>
</evidence>
<dbReference type="PANTHER" id="PTHR33794">
    <property type="entry name" value="BACILLOLYSIN"/>
    <property type="match status" value="1"/>
</dbReference>
<keyword evidence="2 8" id="KW-0645">Protease</keyword>
<evidence type="ECO:0000259" key="11">
    <source>
        <dbReference type="Pfam" id="PF02868"/>
    </source>
</evidence>
<evidence type="ECO:0000256" key="6">
    <source>
        <dbReference type="ARBA" id="ARBA00022833"/>
    </source>
</evidence>
<dbReference type="SUPFAM" id="SSF55486">
    <property type="entry name" value="Metalloproteases ('zincins'), catalytic domain"/>
    <property type="match status" value="1"/>
</dbReference>
<dbReference type="Proteomes" id="UP000831068">
    <property type="component" value="Chromosome"/>
</dbReference>
<evidence type="ECO:0000313" key="15">
    <source>
        <dbReference type="Proteomes" id="UP000831068"/>
    </source>
</evidence>
<sequence length="693" mass="75876">MKKTVILIKTLIFSFTVGVTPFLVVKGQKKQNVELTVKDLPKKITTSALGNFSADFNGKNISSEYLINHLGEWLGGNNDHTFNLINTSVDELGIKHSSYQHYYKNVKVADELILLHEKDGLLTFVNGEYTNDIDIPLGQILDKSEIESIVSKDMKLPNITFAEFENVITKVLSDRGVKLYSASTINALALKNLKGYTYYVDNASKNIVKKLEKIHHHNNINVAEASSLKTMKPLVDTPSTSATFYKGNQQITVDSYNGLYRLKDNARNIYTRDGTNWDGGGNTFTGEFTGTITEYTSASPNFTANDTKPPVEVHWAMSKAHDYYVSRHNRNSYDGNGSIIRNYYNVNFAPANQPASGINAAAVDVQGIVGMVYGNGLYQGQAGYFNPFVALDVAGHEYSHLIVSRTANLAYQGESGALNESFADIFGASIEFYTNISPNWTIGEGIPNPALGFTFLRSMSNPNSGPAILGSQQPDTYPTNPTVSGSTQYWASTIPTYNANGETTNDHGGVHTNSGVGNYWFYLLSAGGSGTNDIGNNFNVTGITIQKAEKIAYRTLANYLTANSQFIDAYNASKQAVTDLYGANGNEQLQNVKAWYAVGIGNGLLSTSEIKNKIENQLAVYPNPVKNGIFTIENNSSEGIYEIYDASGKLIKNSDKLQKGNNKINVTGVEKGVYFVKINIEGSIVSKKIVIEK</sequence>
<organism evidence="14 15">
    <name type="scientific">Chryseobacterium oryzae</name>
    <dbReference type="NCBI Taxonomy" id="2929799"/>
    <lineage>
        <taxon>Bacteria</taxon>
        <taxon>Pseudomonadati</taxon>
        <taxon>Bacteroidota</taxon>
        <taxon>Flavobacteriia</taxon>
        <taxon>Flavobacteriales</taxon>
        <taxon>Weeksellaceae</taxon>
        <taxon>Chryseobacterium group</taxon>
        <taxon>Chryseobacterium</taxon>
    </lineage>
</organism>
<dbReference type="InterPro" id="IPR013856">
    <property type="entry name" value="Peptidase_M4_domain"/>
</dbReference>
<dbReference type="Gene3D" id="3.10.450.490">
    <property type="match status" value="1"/>
</dbReference>
<keyword evidence="5 8" id="KW-0378">Hydrolase</keyword>
<feature type="domain" description="Peptidase M4" evidence="10">
    <location>
        <begin position="241"/>
        <end position="403"/>
    </location>
</feature>
<dbReference type="Gene3D" id="3.10.170.10">
    <property type="match status" value="1"/>
</dbReference>
<keyword evidence="7 8" id="KW-0482">Metalloprotease</keyword>
<proteinExistence type="inferred from homology"/>
<dbReference type="CDD" id="cd09597">
    <property type="entry name" value="M4_TLP"/>
    <property type="match status" value="1"/>
</dbReference>
<comment type="cofactor">
    <cofactor evidence="8">
        <name>Zn(2+)</name>
        <dbReference type="ChEBI" id="CHEBI:29105"/>
    </cofactor>
</comment>
<keyword evidence="15" id="KW-1185">Reference proteome</keyword>
<comment type="similarity">
    <text evidence="1 8">Belongs to the peptidase M4 family.</text>
</comment>
<dbReference type="InterPro" id="IPR001570">
    <property type="entry name" value="Peptidase_M4_C_domain"/>
</dbReference>
<evidence type="ECO:0000313" key="14">
    <source>
        <dbReference type="EMBL" id="UOE38853.1"/>
    </source>
</evidence>
<dbReference type="InterPro" id="IPR023612">
    <property type="entry name" value="Peptidase_M4"/>
</dbReference>
<dbReference type="Pfam" id="PF18962">
    <property type="entry name" value="Por_Secre_tail"/>
    <property type="match status" value="1"/>
</dbReference>
<accession>A0ABY4BI43</accession>
<keyword evidence="9" id="KW-0472">Membrane</keyword>
<keyword evidence="9" id="KW-1133">Transmembrane helix</keyword>
<dbReference type="Pfam" id="PF01447">
    <property type="entry name" value="Peptidase_M4"/>
    <property type="match status" value="1"/>
</dbReference>
<gene>
    <name evidence="14" type="ORF">MTP08_03520</name>
</gene>
<dbReference type="InterPro" id="IPR050728">
    <property type="entry name" value="Zinc_Metalloprotease_M4"/>
</dbReference>
<dbReference type="InterPro" id="IPR011096">
    <property type="entry name" value="FTP_domain"/>
</dbReference>
<dbReference type="Pfam" id="PF02868">
    <property type="entry name" value="Peptidase_M4_C"/>
    <property type="match status" value="1"/>
</dbReference>
<comment type="function">
    <text evidence="8">Extracellular zinc metalloprotease.</text>
</comment>
<dbReference type="InterPro" id="IPR027268">
    <property type="entry name" value="Peptidase_M4/M1_CTD_sf"/>
</dbReference>
<keyword evidence="8" id="KW-0964">Secreted</keyword>
<dbReference type="RefSeq" id="WP_243577068.1">
    <property type="nucleotide sequence ID" value="NZ_CP094529.1"/>
</dbReference>
<keyword evidence="6 8" id="KW-0862">Zinc</keyword>
<evidence type="ECO:0000256" key="5">
    <source>
        <dbReference type="ARBA" id="ARBA00022801"/>
    </source>
</evidence>
<evidence type="ECO:0000259" key="10">
    <source>
        <dbReference type="Pfam" id="PF01447"/>
    </source>
</evidence>
<evidence type="ECO:0000256" key="2">
    <source>
        <dbReference type="ARBA" id="ARBA00022670"/>
    </source>
</evidence>
<evidence type="ECO:0000256" key="7">
    <source>
        <dbReference type="ARBA" id="ARBA00023049"/>
    </source>
</evidence>
<evidence type="ECO:0000256" key="9">
    <source>
        <dbReference type="SAM" id="Phobius"/>
    </source>
</evidence>
<dbReference type="PANTHER" id="PTHR33794:SF1">
    <property type="entry name" value="BACILLOLYSIN"/>
    <property type="match status" value="1"/>
</dbReference>
<feature type="domain" description="FTP" evidence="12">
    <location>
        <begin position="81"/>
        <end position="129"/>
    </location>
</feature>
<feature type="transmembrane region" description="Helical" evidence="9">
    <location>
        <begin position="6"/>
        <end position="25"/>
    </location>
</feature>
<protein>
    <recommendedName>
        <fullName evidence="8">Neutral metalloproteinase</fullName>
        <ecNumber evidence="8">3.4.24.-</ecNumber>
    </recommendedName>
</protein>
<comment type="subcellular location">
    <subcellularLocation>
        <location evidence="8">Secreted</location>
    </subcellularLocation>
</comment>
<keyword evidence="4" id="KW-0732">Signal</keyword>
<name>A0ABY4BI43_9FLAO</name>
<feature type="domain" description="Peptidase M4 C-terminal" evidence="11">
    <location>
        <begin position="407"/>
        <end position="600"/>
    </location>
</feature>
<feature type="domain" description="Secretion system C-terminal sorting" evidence="13">
    <location>
        <begin position="620"/>
        <end position="691"/>
    </location>
</feature>
<keyword evidence="3" id="KW-0479">Metal-binding</keyword>
<reference evidence="14 15" key="1">
    <citation type="submission" date="2022-03" db="EMBL/GenBank/DDBJ databases">
        <title>Chryseobacterium sp. isolated from the Andong Sikhe.</title>
        <authorList>
            <person name="Won M."/>
            <person name="Kim S.-J."/>
            <person name="Kwon S.-W."/>
        </authorList>
    </citation>
    <scope>NUCLEOTIDE SEQUENCE [LARGE SCALE GENOMIC DNA]</scope>
    <source>
        <strain evidence="14 15">ADR-1</strain>
    </source>
</reference>
<evidence type="ECO:0000259" key="12">
    <source>
        <dbReference type="Pfam" id="PF07504"/>
    </source>
</evidence>
<dbReference type="Gene3D" id="1.10.390.10">
    <property type="entry name" value="Neutral Protease Domain 2"/>
    <property type="match status" value="1"/>
</dbReference>
<evidence type="ECO:0000259" key="13">
    <source>
        <dbReference type="Pfam" id="PF18962"/>
    </source>
</evidence>
<evidence type="ECO:0000256" key="4">
    <source>
        <dbReference type="ARBA" id="ARBA00022729"/>
    </source>
</evidence>
<keyword evidence="9" id="KW-0812">Transmembrane</keyword>
<dbReference type="Pfam" id="PF07504">
    <property type="entry name" value="FTP"/>
    <property type="match status" value="1"/>
</dbReference>
<dbReference type="EC" id="3.4.24.-" evidence="8"/>
<dbReference type="PRINTS" id="PR00730">
    <property type="entry name" value="THERMOLYSIN"/>
</dbReference>
<evidence type="ECO:0000256" key="8">
    <source>
        <dbReference type="RuleBase" id="RU366073"/>
    </source>
</evidence>
<dbReference type="EMBL" id="CP094529">
    <property type="protein sequence ID" value="UOE38853.1"/>
    <property type="molecule type" value="Genomic_DNA"/>
</dbReference>
<evidence type="ECO:0000256" key="1">
    <source>
        <dbReference type="ARBA" id="ARBA00009388"/>
    </source>
</evidence>